<evidence type="ECO:0000313" key="2">
    <source>
        <dbReference type="EMBL" id="KAF8397160.1"/>
    </source>
</evidence>
<comment type="caution">
    <text evidence="2">The sequence shown here is derived from an EMBL/GenBank/DDBJ whole genome shotgun (WGS) entry which is preliminary data.</text>
</comment>
<keyword evidence="3" id="KW-1185">Reference proteome</keyword>
<organism evidence="2 3">
    <name type="scientific">Tetracentron sinense</name>
    <name type="common">Spur-leaf</name>
    <dbReference type="NCBI Taxonomy" id="13715"/>
    <lineage>
        <taxon>Eukaryota</taxon>
        <taxon>Viridiplantae</taxon>
        <taxon>Streptophyta</taxon>
        <taxon>Embryophyta</taxon>
        <taxon>Tracheophyta</taxon>
        <taxon>Spermatophyta</taxon>
        <taxon>Magnoliopsida</taxon>
        <taxon>Trochodendrales</taxon>
        <taxon>Trochodendraceae</taxon>
        <taxon>Tetracentron</taxon>
    </lineage>
</organism>
<comment type="similarity">
    <text evidence="1">Belongs to the plant acyltransferase family.</text>
</comment>
<accession>A0A834YZ25</accession>
<reference evidence="2 3" key="1">
    <citation type="submission" date="2020-04" db="EMBL/GenBank/DDBJ databases">
        <title>Plant Genome Project.</title>
        <authorList>
            <person name="Zhang R.-G."/>
        </authorList>
    </citation>
    <scope>NUCLEOTIDE SEQUENCE [LARGE SCALE GENOMIC DNA]</scope>
    <source>
        <strain evidence="2">YNK0</strain>
        <tissue evidence="2">Leaf</tissue>
    </source>
</reference>
<evidence type="ECO:0000313" key="3">
    <source>
        <dbReference type="Proteomes" id="UP000655225"/>
    </source>
</evidence>
<dbReference type="Gene3D" id="3.30.559.10">
    <property type="entry name" value="Chloramphenicol acetyltransferase-like domain"/>
    <property type="match status" value="2"/>
</dbReference>
<dbReference type="PANTHER" id="PTHR31147">
    <property type="entry name" value="ACYL TRANSFERASE 4"/>
    <property type="match status" value="1"/>
</dbReference>
<dbReference type="InterPro" id="IPR023213">
    <property type="entry name" value="CAT-like_dom_sf"/>
</dbReference>
<dbReference type="EMBL" id="JABCRI010000011">
    <property type="protein sequence ID" value="KAF8397160.1"/>
    <property type="molecule type" value="Genomic_DNA"/>
</dbReference>
<protein>
    <submittedName>
        <fullName evidence="2">Uncharacterized protein</fullName>
    </submittedName>
</protein>
<proteinExistence type="inferred from homology"/>
<evidence type="ECO:0000256" key="1">
    <source>
        <dbReference type="ARBA" id="ARBA00009861"/>
    </source>
</evidence>
<dbReference type="Proteomes" id="UP000655225">
    <property type="component" value="Unassembled WGS sequence"/>
</dbReference>
<dbReference type="InterPro" id="IPR050898">
    <property type="entry name" value="Plant_acyltransferase"/>
</dbReference>
<dbReference type="OrthoDB" id="671439at2759"/>
<sequence>MAITHPNPSFLVERKEETELVKPSEPTPLHQLSLSTIDNDPSLNILCQSIYVYRANDDTGNGNNHDYRNFNSDPISVVKEALSKVLVYYYPLAGKIKRHSDGKLRVDCTAEGVPFSVATASCKLSSLQYLNGVDVKTLKHFVYDMAADGDNEVHPLVMQVTQFSCGGFTIGLGIYHSVCDGSGAAQFFRAMAEIASGKSKPSVKPVWERERLVVSPTQEPFQLPMSKDSLATSPYLPTTDFSHECFDVSSESIRRLKMGLMKESGIENFTTVEAIGAYVWRSRLRALEMNLDGETSFCLAVGIRRLLDPPLPEGYYGNAFVGSNLVLKGRDLNEGPLSRVVRLIKESKKNAYKIDHIWSWIAFLDRANQLNMEIEASGSSMILTDWRQLGLFEDVDFGWKGVVNMIPVPVNFFGHVELCIFLPPFSLDLSMKGGLRVLVCLPRAAMAKFKEEMNALQLEEHKALI</sequence>
<dbReference type="AlphaFoldDB" id="A0A834YZ25"/>
<dbReference type="Pfam" id="PF02458">
    <property type="entry name" value="Transferase"/>
    <property type="match status" value="1"/>
</dbReference>
<name>A0A834YZ25_TETSI</name>
<dbReference type="PANTHER" id="PTHR31147:SF25">
    <property type="entry name" value="HXXXD-TYPE ACYL-TRANSFERASE FAMILY PROTEIN"/>
    <property type="match status" value="1"/>
</dbReference>
<dbReference type="OMA" id="YFPNCVL"/>
<gene>
    <name evidence="2" type="ORF">HHK36_016067</name>
</gene>